<proteinExistence type="predicted"/>
<organism evidence="7 8">
    <name type="scientific">Wickerhamiella sorbophila</name>
    <dbReference type="NCBI Taxonomy" id="45607"/>
    <lineage>
        <taxon>Eukaryota</taxon>
        <taxon>Fungi</taxon>
        <taxon>Dikarya</taxon>
        <taxon>Ascomycota</taxon>
        <taxon>Saccharomycotina</taxon>
        <taxon>Dipodascomycetes</taxon>
        <taxon>Dipodascales</taxon>
        <taxon>Trichomonascaceae</taxon>
        <taxon>Wickerhamiella</taxon>
    </lineage>
</organism>
<dbReference type="InterPro" id="IPR037185">
    <property type="entry name" value="EmrE-like"/>
</dbReference>
<comment type="caution">
    <text evidence="7">The sequence shown here is derived from an EMBL/GenBank/DDBJ whole genome shotgun (WGS) entry which is preliminary data.</text>
</comment>
<feature type="transmembrane region" description="Helical" evidence="5">
    <location>
        <begin position="78"/>
        <end position="99"/>
    </location>
</feature>
<sequence length="352" mass="39463">MTEDRQSHEFTEDEEALIRSGIELDSLDDFPADPEEIAVKPSGIFRYLTPGCQLYLGALLCGQTMKALSKLIMERVDMVFLLFFRMGVTALVTISYMWYNGIEHYFWGPPEVRRLLAFRAICGTAAITLTMFSLKYISLPEQTVLTFLGPLVTPLLACLILHEQYFWQQAAWSLFSFAGVIVVAKPPPFFEYTNENGASLHLRFLAIAATLLVVIFAGLVMVVVRSIGTRAHPLCVVGSYSVLTVVFSVCWMIVEPSRFTLPQTSETWLMLLGACFFGFCLQSMSSVALQKEPVNLLAGFKYTQILWAVIFELVIWHDLPDIWTVVGSTLVAFGVVQATITRQKLIETHSKA</sequence>
<accession>A0A2T0FF17</accession>
<evidence type="ECO:0000256" key="5">
    <source>
        <dbReference type="SAM" id="Phobius"/>
    </source>
</evidence>
<feature type="transmembrane region" description="Helical" evidence="5">
    <location>
        <begin position="144"/>
        <end position="161"/>
    </location>
</feature>
<dbReference type="RefSeq" id="XP_024663539.1">
    <property type="nucleotide sequence ID" value="XM_024807771.1"/>
</dbReference>
<dbReference type="OrthoDB" id="306876at2759"/>
<evidence type="ECO:0000313" key="7">
    <source>
        <dbReference type="EMBL" id="PRT53593.1"/>
    </source>
</evidence>
<evidence type="ECO:0000256" key="3">
    <source>
        <dbReference type="ARBA" id="ARBA00022989"/>
    </source>
</evidence>
<dbReference type="GeneID" id="36514962"/>
<feature type="transmembrane region" description="Helical" evidence="5">
    <location>
        <begin position="204"/>
        <end position="224"/>
    </location>
</feature>
<evidence type="ECO:0000256" key="2">
    <source>
        <dbReference type="ARBA" id="ARBA00022692"/>
    </source>
</evidence>
<feature type="transmembrane region" description="Helical" evidence="5">
    <location>
        <begin position="322"/>
        <end position="341"/>
    </location>
</feature>
<evidence type="ECO:0000259" key="6">
    <source>
        <dbReference type="Pfam" id="PF00892"/>
    </source>
</evidence>
<evidence type="ECO:0000256" key="4">
    <source>
        <dbReference type="ARBA" id="ARBA00023136"/>
    </source>
</evidence>
<keyword evidence="2 5" id="KW-0812">Transmembrane</keyword>
<dbReference type="GO" id="GO:0016020">
    <property type="term" value="C:membrane"/>
    <property type="evidence" value="ECO:0007669"/>
    <property type="project" value="UniProtKB-SubCell"/>
</dbReference>
<dbReference type="InterPro" id="IPR000620">
    <property type="entry name" value="EamA_dom"/>
</dbReference>
<dbReference type="SUPFAM" id="SSF103481">
    <property type="entry name" value="Multidrug resistance efflux transporter EmrE"/>
    <property type="match status" value="2"/>
</dbReference>
<dbReference type="Pfam" id="PF00892">
    <property type="entry name" value="EamA"/>
    <property type="match status" value="2"/>
</dbReference>
<feature type="transmembrane region" description="Helical" evidence="5">
    <location>
        <begin position="120"/>
        <end position="138"/>
    </location>
</feature>
<keyword evidence="8" id="KW-1185">Reference proteome</keyword>
<gene>
    <name evidence="7" type="ORF">B9G98_01213</name>
</gene>
<feature type="transmembrane region" description="Helical" evidence="5">
    <location>
        <begin position="269"/>
        <end position="289"/>
    </location>
</feature>
<dbReference type="EMBL" id="NDIQ01000001">
    <property type="protein sequence ID" value="PRT53593.1"/>
    <property type="molecule type" value="Genomic_DNA"/>
</dbReference>
<dbReference type="PANTHER" id="PTHR22911:SF6">
    <property type="entry name" value="SOLUTE CARRIER FAMILY 35 MEMBER G1"/>
    <property type="match status" value="1"/>
</dbReference>
<keyword evidence="4 5" id="KW-0472">Membrane</keyword>
<dbReference type="AlphaFoldDB" id="A0A2T0FF17"/>
<feature type="domain" description="EamA" evidence="6">
    <location>
        <begin position="53"/>
        <end position="183"/>
    </location>
</feature>
<reference evidence="7 8" key="1">
    <citation type="submission" date="2017-04" db="EMBL/GenBank/DDBJ databases">
        <title>Genome sequencing of [Candida] sorbophila.</title>
        <authorList>
            <person name="Ahn J.O."/>
        </authorList>
    </citation>
    <scope>NUCLEOTIDE SEQUENCE [LARGE SCALE GENOMIC DNA]</scope>
    <source>
        <strain evidence="7 8">DS02</strain>
    </source>
</reference>
<protein>
    <recommendedName>
        <fullName evidence="6">EamA domain-containing protein</fullName>
    </recommendedName>
</protein>
<feature type="transmembrane region" description="Helical" evidence="5">
    <location>
        <begin position="231"/>
        <end position="254"/>
    </location>
</feature>
<evidence type="ECO:0000256" key="1">
    <source>
        <dbReference type="ARBA" id="ARBA00004141"/>
    </source>
</evidence>
<name>A0A2T0FF17_9ASCO</name>
<keyword evidence="3 5" id="KW-1133">Transmembrane helix</keyword>
<dbReference type="PANTHER" id="PTHR22911">
    <property type="entry name" value="ACYL-MALONYL CONDENSING ENZYME-RELATED"/>
    <property type="match status" value="1"/>
</dbReference>
<comment type="subcellular location">
    <subcellularLocation>
        <location evidence="1">Membrane</location>
        <topology evidence="1">Multi-pass membrane protein</topology>
    </subcellularLocation>
</comment>
<dbReference type="Proteomes" id="UP000238350">
    <property type="component" value="Unassembled WGS sequence"/>
</dbReference>
<feature type="domain" description="EamA" evidence="6">
    <location>
        <begin position="206"/>
        <end position="336"/>
    </location>
</feature>
<feature type="transmembrane region" description="Helical" evidence="5">
    <location>
        <begin position="296"/>
        <end position="316"/>
    </location>
</feature>
<evidence type="ECO:0000313" key="8">
    <source>
        <dbReference type="Proteomes" id="UP000238350"/>
    </source>
</evidence>
<dbReference type="STRING" id="45607.A0A2T0FF17"/>